<dbReference type="PROSITE" id="PS50943">
    <property type="entry name" value="HTH_CROC1"/>
    <property type="match status" value="1"/>
</dbReference>
<dbReference type="InterPro" id="IPR039060">
    <property type="entry name" value="Antitox_HigA"/>
</dbReference>
<keyword evidence="3" id="KW-1185">Reference proteome</keyword>
<sequence length="140" mass="15307">METLMDRAVVDTITSHFRALTSLVPLSPIRSEQDYDKAVAVLNQLLDAGAADEQHALADLATMLGTLIAAYDEVHYPAMPVSPSAMLRFLMDQHKLTESTLPELGSQSTVAEILEGTQELNIRQIKALAARFQVPATLFL</sequence>
<name>A0ABX0P4I8_9BURK</name>
<organism evidence="2 3">
    <name type="scientific">Massilia mucilaginosa</name>
    <dbReference type="NCBI Taxonomy" id="2609282"/>
    <lineage>
        <taxon>Bacteria</taxon>
        <taxon>Pseudomonadati</taxon>
        <taxon>Pseudomonadota</taxon>
        <taxon>Betaproteobacteria</taxon>
        <taxon>Burkholderiales</taxon>
        <taxon>Oxalobacteraceae</taxon>
        <taxon>Telluria group</taxon>
        <taxon>Massilia</taxon>
    </lineage>
</organism>
<reference evidence="2 3" key="1">
    <citation type="submission" date="2019-10" db="EMBL/GenBank/DDBJ databases">
        <title>Taxonomy of Antarctic Massilia spp.: description of Massilia rubra sp. nov., Massilia aquatica sp. nov., Massilia mucilaginosa sp. nov., Massilia frigida sp. nov. isolated from streams, lakes and regoliths.</title>
        <authorList>
            <person name="Holochova P."/>
            <person name="Sedlacek I."/>
            <person name="Kralova S."/>
            <person name="Maslanova I."/>
            <person name="Busse H.-J."/>
            <person name="Stankova E."/>
            <person name="Vrbovska V."/>
            <person name="Kovarovic V."/>
            <person name="Bartak M."/>
            <person name="Svec P."/>
            <person name="Pantucek R."/>
        </authorList>
    </citation>
    <scope>NUCLEOTIDE SEQUENCE [LARGE SCALE GENOMIC DNA]</scope>
    <source>
        <strain evidence="2 3">CCM 8733</strain>
    </source>
</reference>
<feature type="domain" description="HTH cro/C1-type" evidence="1">
    <location>
        <begin position="106"/>
        <end position="139"/>
    </location>
</feature>
<proteinExistence type="predicted"/>
<evidence type="ECO:0000313" key="3">
    <source>
        <dbReference type="Proteomes" id="UP000609726"/>
    </source>
</evidence>
<dbReference type="InterPro" id="IPR001387">
    <property type="entry name" value="Cro/C1-type_HTH"/>
</dbReference>
<dbReference type="EMBL" id="WHJH01000082">
    <property type="protein sequence ID" value="NHZ93641.1"/>
    <property type="molecule type" value="Genomic_DNA"/>
</dbReference>
<comment type="caution">
    <text evidence="2">The sequence shown here is derived from an EMBL/GenBank/DDBJ whole genome shotgun (WGS) entry which is preliminary data.</text>
</comment>
<evidence type="ECO:0000313" key="2">
    <source>
        <dbReference type="EMBL" id="NHZ93641.1"/>
    </source>
</evidence>
<dbReference type="PANTHER" id="PTHR40455">
    <property type="entry name" value="ANTITOXIN HIGA"/>
    <property type="match status" value="1"/>
</dbReference>
<dbReference type="PANTHER" id="PTHR40455:SF1">
    <property type="entry name" value="ANTITOXIN HIGA"/>
    <property type="match status" value="1"/>
</dbReference>
<dbReference type="Proteomes" id="UP000609726">
    <property type="component" value="Unassembled WGS sequence"/>
</dbReference>
<gene>
    <name evidence="2" type="ORF">F2P45_32275</name>
</gene>
<accession>A0ABX0P4I8</accession>
<dbReference type="RefSeq" id="WP_166882326.1">
    <property type="nucleotide sequence ID" value="NZ_WHJH01000082.1"/>
</dbReference>
<protein>
    <submittedName>
        <fullName evidence="2">Transcriptional regulator</fullName>
    </submittedName>
</protein>
<evidence type="ECO:0000259" key="1">
    <source>
        <dbReference type="PROSITE" id="PS50943"/>
    </source>
</evidence>